<protein>
    <submittedName>
        <fullName evidence="1">Uncharacterized protein</fullName>
    </submittedName>
</protein>
<organism evidence="1 2">
    <name type="scientific">Rhododendron molle</name>
    <name type="common">Chinese azalea</name>
    <name type="synonym">Azalea mollis</name>
    <dbReference type="NCBI Taxonomy" id="49168"/>
    <lineage>
        <taxon>Eukaryota</taxon>
        <taxon>Viridiplantae</taxon>
        <taxon>Streptophyta</taxon>
        <taxon>Embryophyta</taxon>
        <taxon>Tracheophyta</taxon>
        <taxon>Spermatophyta</taxon>
        <taxon>Magnoliopsida</taxon>
        <taxon>eudicotyledons</taxon>
        <taxon>Gunneridae</taxon>
        <taxon>Pentapetalae</taxon>
        <taxon>asterids</taxon>
        <taxon>Ericales</taxon>
        <taxon>Ericaceae</taxon>
        <taxon>Ericoideae</taxon>
        <taxon>Rhodoreae</taxon>
        <taxon>Rhododendron</taxon>
    </lineage>
</organism>
<name>A0ACC0LVR7_RHOML</name>
<evidence type="ECO:0000313" key="1">
    <source>
        <dbReference type="EMBL" id="KAI8532908.1"/>
    </source>
</evidence>
<reference evidence="1" key="1">
    <citation type="submission" date="2022-02" db="EMBL/GenBank/DDBJ databases">
        <title>Plant Genome Project.</title>
        <authorList>
            <person name="Zhang R.-G."/>
        </authorList>
    </citation>
    <scope>NUCLEOTIDE SEQUENCE</scope>
    <source>
        <strain evidence="1">AT1</strain>
    </source>
</reference>
<evidence type="ECO:0000313" key="2">
    <source>
        <dbReference type="Proteomes" id="UP001062846"/>
    </source>
</evidence>
<sequence length="407" mass="46584">MFQGSSLHSRFVNWVPSGEEVANPANGVLPNFLQQKTLNKLLLVGCDKSGTSTIFNQAKMVYNVPFSEDERQSIKLQIQSSLYGYLGILLEGRERFEEEWLAEMRRKRSDELGPSSNLDIIFPASSREYAPLIEDIWKDKAFQATYDRRNELHMLPRIANYFLDRAVEISSTDYDPSDTDILYAEGITPSNGLASMEFSFPKSTQDSFMDATRFQLIRVHASSLGENCKWLEMFEDTDLVLFCVSLTDYDQFSDNTNGVSSNKMLESKKLFESIVTHPSFHQKNFLLILNKFDLLEEKIKQIPLTRCEWFRDFNPVISHNQSSTSSNYNNPSLAQHAFNYIAVKFKKLFFSLTGGRRLYVSRVTGLEPDCVDEALRYTREILKWEGEKPQLTLHESSSCSVNASSSS</sequence>
<accession>A0ACC0LVR7</accession>
<keyword evidence="2" id="KW-1185">Reference proteome</keyword>
<dbReference type="Proteomes" id="UP001062846">
    <property type="component" value="Chromosome 11"/>
</dbReference>
<comment type="caution">
    <text evidence="1">The sequence shown here is derived from an EMBL/GenBank/DDBJ whole genome shotgun (WGS) entry which is preliminary data.</text>
</comment>
<gene>
    <name evidence="1" type="ORF">RHMOL_Rhmol11G0254100</name>
</gene>
<dbReference type="EMBL" id="CM046398">
    <property type="protein sequence ID" value="KAI8532908.1"/>
    <property type="molecule type" value="Genomic_DNA"/>
</dbReference>
<proteinExistence type="predicted"/>